<accession>A0A382ZP94</accession>
<feature type="domain" description="DUF7133" evidence="1">
    <location>
        <begin position="1"/>
        <end position="96"/>
    </location>
</feature>
<evidence type="ECO:0000259" key="1">
    <source>
        <dbReference type="Pfam" id="PF23500"/>
    </source>
</evidence>
<dbReference type="EMBL" id="UINC01185499">
    <property type="protein sequence ID" value="SVD97233.1"/>
    <property type="molecule type" value="Genomic_DNA"/>
</dbReference>
<gene>
    <name evidence="2" type="ORF">METZ01_LOCUS450087</name>
</gene>
<reference evidence="2" key="1">
    <citation type="submission" date="2018-05" db="EMBL/GenBank/DDBJ databases">
        <authorList>
            <person name="Lanie J.A."/>
            <person name="Ng W.-L."/>
            <person name="Kazmierczak K.M."/>
            <person name="Andrzejewski T.M."/>
            <person name="Davidsen T.M."/>
            <person name="Wayne K.J."/>
            <person name="Tettelin H."/>
            <person name="Glass J.I."/>
            <person name="Rusch D."/>
            <person name="Podicherti R."/>
            <person name="Tsui H.-C.T."/>
            <person name="Winkler M.E."/>
        </authorList>
    </citation>
    <scope>NUCLEOTIDE SEQUENCE</scope>
</reference>
<dbReference type="Pfam" id="PF23500">
    <property type="entry name" value="DUF7133"/>
    <property type="match status" value="1"/>
</dbReference>
<organism evidence="2">
    <name type="scientific">marine metagenome</name>
    <dbReference type="NCBI Taxonomy" id="408172"/>
    <lineage>
        <taxon>unclassified sequences</taxon>
        <taxon>metagenomes</taxon>
        <taxon>ecological metagenomes</taxon>
    </lineage>
</organism>
<proteinExistence type="predicted"/>
<feature type="non-terminal residue" evidence="2">
    <location>
        <position position="97"/>
    </location>
</feature>
<dbReference type="InterPro" id="IPR055557">
    <property type="entry name" value="DUF7133"/>
</dbReference>
<dbReference type="PANTHER" id="PTHR33546">
    <property type="entry name" value="LARGE, MULTIFUNCTIONAL SECRETED PROTEIN-RELATED"/>
    <property type="match status" value="1"/>
</dbReference>
<protein>
    <recommendedName>
        <fullName evidence="1">DUF7133 domain-containing protein</fullName>
    </recommendedName>
</protein>
<dbReference type="AlphaFoldDB" id="A0A382ZP94"/>
<evidence type="ECO:0000313" key="2">
    <source>
        <dbReference type="EMBL" id="SVD97233.1"/>
    </source>
</evidence>
<name>A0A382ZP94_9ZZZZ</name>
<sequence>MTVPKGFEVKAFVAEPDIGEAIAFCFDDRGRLWTLENHNYQTRGSHSRDQKNRIQIFEDTDGDGVFNTKKLFTDQLTFSSGIAVGFGGVYVGTPPNL</sequence>
<dbReference type="PANTHER" id="PTHR33546:SF1">
    <property type="entry name" value="LARGE, MULTIFUNCTIONAL SECRETED PROTEIN"/>
    <property type="match status" value="1"/>
</dbReference>